<keyword evidence="5 8" id="KW-0521">NADP</keyword>
<dbReference type="PANTHER" id="PTHR48467:SF1">
    <property type="entry name" value="GLUTAMATE SYNTHASE 1 [NADH], CHLOROPLASTIC-LIKE"/>
    <property type="match status" value="1"/>
</dbReference>
<feature type="binding site" evidence="9">
    <location>
        <position position="77"/>
    </location>
    <ligand>
        <name>FAD</name>
        <dbReference type="ChEBI" id="CHEBI:57692"/>
    </ligand>
</feature>
<comment type="caution">
    <text evidence="12">The sequence shown here is derived from an EMBL/GenBank/DDBJ whole genome shotgun (WGS) entry which is preliminary data.</text>
</comment>
<dbReference type="EC" id="1.18.1.6" evidence="8"/>
<dbReference type="GO" id="GO:0005739">
    <property type="term" value="C:mitochondrion"/>
    <property type="evidence" value="ECO:0007669"/>
    <property type="project" value="UniProtKB-SubCell"/>
</dbReference>
<comment type="catalytic activity">
    <reaction evidence="7 8">
        <text>2 reduced [adrenodoxin] + NADP(+) + H(+) = 2 oxidized [adrenodoxin] + NADPH</text>
        <dbReference type="Rhea" id="RHEA:42312"/>
        <dbReference type="Rhea" id="RHEA-COMP:9998"/>
        <dbReference type="Rhea" id="RHEA-COMP:9999"/>
        <dbReference type="ChEBI" id="CHEBI:15378"/>
        <dbReference type="ChEBI" id="CHEBI:33737"/>
        <dbReference type="ChEBI" id="CHEBI:33738"/>
        <dbReference type="ChEBI" id="CHEBI:57783"/>
        <dbReference type="ChEBI" id="CHEBI:58349"/>
        <dbReference type="EC" id="1.18.1.6"/>
    </reaction>
</comment>
<dbReference type="Proteomes" id="UP001139887">
    <property type="component" value="Unassembled WGS sequence"/>
</dbReference>
<feature type="binding site" evidence="10">
    <location>
        <position position="417"/>
    </location>
    <ligand>
        <name>NADP(+)</name>
        <dbReference type="ChEBI" id="CHEBI:58349"/>
    </ligand>
</feature>
<organism evidence="12 13">
    <name type="scientific">Coemansia brasiliensis</name>
    <dbReference type="NCBI Taxonomy" id="2650707"/>
    <lineage>
        <taxon>Eukaryota</taxon>
        <taxon>Fungi</taxon>
        <taxon>Fungi incertae sedis</taxon>
        <taxon>Zoopagomycota</taxon>
        <taxon>Kickxellomycotina</taxon>
        <taxon>Kickxellomycetes</taxon>
        <taxon>Kickxellales</taxon>
        <taxon>Kickxellaceae</taxon>
        <taxon>Coemansia</taxon>
    </lineage>
</organism>
<dbReference type="GO" id="GO:0016491">
    <property type="term" value="F:oxidoreductase activity"/>
    <property type="evidence" value="ECO:0007669"/>
    <property type="project" value="UniProtKB-KW"/>
</dbReference>
<comment type="cofactor">
    <cofactor evidence="1 8 9">
        <name>FAD</name>
        <dbReference type="ChEBI" id="CHEBI:57692"/>
    </cofactor>
</comment>
<proteinExistence type="inferred from homology"/>
<accession>A0A9W8M0P7</accession>
<dbReference type="InterPro" id="IPR036188">
    <property type="entry name" value="FAD/NAD-bd_sf"/>
</dbReference>
<keyword evidence="6 8" id="KW-0560">Oxidoreductase</keyword>
<protein>
    <recommendedName>
        <fullName evidence="8">NADPH:adrenodoxin oxidoreductase, mitochondrial</fullName>
        <ecNumber evidence="8">1.18.1.6</ecNumber>
    </recommendedName>
</protein>
<feature type="binding site" evidence="9">
    <location>
        <begin position="417"/>
        <end position="419"/>
    </location>
    <ligand>
        <name>FAD</name>
        <dbReference type="ChEBI" id="CHEBI:57692"/>
    </ligand>
</feature>
<feature type="binding site" evidence="9">
    <location>
        <position position="69"/>
    </location>
    <ligand>
        <name>FAD</name>
        <dbReference type="ChEBI" id="CHEBI:57692"/>
    </ligand>
</feature>
<evidence type="ECO:0000313" key="13">
    <source>
        <dbReference type="Proteomes" id="UP001139887"/>
    </source>
</evidence>
<dbReference type="OrthoDB" id="333024at2759"/>
<keyword evidence="13" id="KW-1185">Reference proteome</keyword>
<feature type="binding site" evidence="9">
    <location>
        <position position="48"/>
    </location>
    <ligand>
        <name>FAD</name>
        <dbReference type="ChEBI" id="CHEBI:57692"/>
    </ligand>
</feature>
<evidence type="ECO:0000256" key="1">
    <source>
        <dbReference type="ARBA" id="ARBA00001974"/>
    </source>
</evidence>
<comment type="similarity">
    <text evidence="2 8">Belongs to the ferredoxin--NADP reductase type 1 family.</text>
</comment>
<dbReference type="InterPro" id="IPR055275">
    <property type="entry name" value="Ferredox_Rdtase"/>
</dbReference>
<dbReference type="EMBL" id="JANBUW010000022">
    <property type="protein sequence ID" value="KAJ2850831.1"/>
    <property type="molecule type" value="Genomic_DNA"/>
</dbReference>
<dbReference type="Gene3D" id="3.50.50.60">
    <property type="entry name" value="FAD/NAD(P)-binding domain"/>
    <property type="match status" value="1"/>
</dbReference>
<evidence type="ECO:0000256" key="9">
    <source>
        <dbReference type="PIRSR" id="PIRSR000362-1"/>
    </source>
</evidence>
<evidence type="ECO:0000256" key="8">
    <source>
        <dbReference type="PIRNR" id="PIRNR000362"/>
    </source>
</evidence>
<feature type="binding site" evidence="10">
    <location>
        <begin position="238"/>
        <end position="239"/>
    </location>
    <ligand>
        <name>NADP(+)</name>
        <dbReference type="ChEBI" id="CHEBI:58349"/>
    </ligand>
</feature>
<dbReference type="PANTHER" id="PTHR48467">
    <property type="entry name" value="GLUTAMATE SYNTHASE 1 [NADH], CHLOROPLASTIC-LIKE"/>
    <property type="match status" value="1"/>
</dbReference>
<dbReference type="SUPFAM" id="SSF51971">
    <property type="entry name" value="Nucleotide-binding domain"/>
    <property type="match status" value="1"/>
</dbReference>
<dbReference type="AlphaFoldDB" id="A0A9W8M0P7"/>
<feature type="binding site" evidence="9">
    <location>
        <position position="410"/>
    </location>
    <ligand>
        <name>FAD</name>
        <dbReference type="ChEBI" id="CHEBI:57692"/>
    </ligand>
</feature>
<evidence type="ECO:0000256" key="6">
    <source>
        <dbReference type="ARBA" id="ARBA00023002"/>
    </source>
</evidence>
<evidence type="ECO:0000256" key="5">
    <source>
        <dbReference type="ARBA" id="ARBA00022857"/>
    </source>
</evidence>
<feature type="domain" description="FAD/NAD(P)-binding" evidence="11">
    <location>
        <begin position="39"/>
        <end position="205"/>
    </location>
</feature>
<evidence type="ECO:0000313" key="12">
    <source>
        <dbReference type="EMBL" id="KAJ2850831.1"/>
    </source>
</evidence>
<comment type="subcellular location">
    <subcellularLocation>
        <location evidence="8">Mitochondrion</location>
    </subcellularLocation>
</comment>
<name>A0A9W8M0P7_9FUNG</name>
<dbReference type="PIRSF" id="PIRSF000362">
    <property type="entry name" value="FNR"/>
    <property type="match status" value="1"/>
</dbReference>
<dbReference type="Pfam" id="PF07992">
    <property type="entry name" value="Pyr_redox_2"/>
    <property type="match status" value="1"/>
</dbReference>
<feature type="binding site" evidence="10">
    <location>
        <begin position="194"/>
        <end position="197"/>
    </location>
    <ligand>
        <name>NADP(+)</name>
        <dbReference type="ChEBI" id="CHEBI:58349"/>
    </ligand>
</feature>
<gene>
    <name evidence="12" type="primary">ARH1</name>
    <name evidence="12" type="ORF">IWW36_001555</name>
</gene>
<evidence type="ECO:0000256" key="7">
    <source>
        <dbReference type="ARBA" id="ARBA00048933"/>
    </source>
</evidence>
<evidence type="ECO:0000259" key="11">
    <source>
        <dbReference type="Pfam" id="PF07992"/>
    </source>
</evidence>
<evidence type="ECO:0000256" key="2">
    <source>
        <dbReference type="ARBA" id="ARBA00008312"/>
    </source>
</evidence>
<evidence type="ECO:0000256" key="4">
    <source>
        <dbReference type="ARBA" id="ARBA00022827"/>
    </source>
</evidence>
<evidence type="ECO:0000256" key="3">
    <source>
        <dbReference type="ARBA" id="ARBA00022630"/>
    </source>
</evidence>
<dbReference type="InterPro" id="IPR023753">
    <property type="entry name" value="FAD/NAD-binding_dom"/>
</dbReference>
<keyword evidence="4 8" id="KW-0274">FAD</keyword>
<dbReference type="InterPro" id="IPR021163">
    <property type="entry name" value="Ferredox_Rdtase_adrenod"/>
</dbReference>
<feature type="binding site" evidence="10">
    <location>
        <position position="250"/>
    </location>
    <ligand>
        <name>NADP(+)</name>
        <dbReference type="ChEBI" id="CHEBI:58349"/>
    </ligand>
</feature>
<keyword evidence="8" id="KW-0496">Mitochondrion</keyword>
<sequence length="504" mass="55397">MSIALLQIRASAVRIPPTFSVEANAARYFSACQIIEDKNIAVVGGGAAGFYTAARLLAKTNDVNIDIFEKLPAPHGLVRYGVAPDHPEVKNCMSKFNEVAKDTRVRYFGNIPIDGHDKPGCLTVNMLRSVYDGVVLSYGASKDRRLNIPGEDGNGGHVGVISARRFVAWYNGLPEAQDLEPDLTSHDRVVIIGHGNVALDCARILLTPPHVLEKTDITSNAIDKLKQSKIRHVEMVGRRGPLQVSFTTKELREMTKIDNVQIVSDLELLERECESSEGKDYLSQMRPLKRMMDLLRKCAISPTDPQAAQASKTFTLKFLMSPQEVVYDGGLQKLRFQINELEGSPANAKAVAKDATTDIPCAMVLRSIGYASTPLDGVPFDEKKRLVPNIAGRVIDSENNLVEGLYVSGWIKRGPVGVIATTMQDAYRTADAIVMDLANNTIGHNASRAAVDQMLTQANIDQNRVSNDGWKRLEQFEFAAGEALGKPREKVTSVQKMLDIIRNK</sequence>
<evidence type="ECO:0000256" key="10">
    <source>
        <dbReference type="PIRSR" id="PIRSR000362-2"/>
    </source>
</evidence>
<feature type="binding site" evidence="9">
    <location>
        <position position="113"/>
    </location>
    <ligand>
        <name>FAD</name>
        <dbReference type="ChEBI" id="CHEBI:57692"/>
    </ligand>
</feature>
<reference evidence="12" key="1">
    <citation type="submission" date="2022-07" db="EMBL/GenBank/DDBJ databases">
        <title>Phylogenomic reconstructions and comparative analyses of Kickxellomycotina fungi.</title>
        <authorList>
            <person name="Reynolds N.K."/>
            <person name="Stajich J.E."/>
            <person name="Barry K."/>
            <person name="Grigoriev I.V."/>
            <person name="Crous P."/>
            <person name="Smith M.E."/>
        </authorList>
    </citation>
    <scope>NUCLEOTIDE SEQUENCE</scope>
    <source>
        <strain evidence="12">NRRL 1566</strain>
    </source>
</reference>
<dbReference type="Gene3D" id="3.40.50.720">
    <property type="entry name" value="NAD(P)-binding Rossmann-like Domain"/>
    <property type="match status" value="1"/>
</dbReference>
<keyword evidence="3 8" id="KW-0285">Flavoprotein</keyword>
<dbReference type="PRINTS" id="PR00419">
    <property type="entry name" value="ADXRDTASE"/>
</dbReference>